<dbReference type="PROSITE" id="PS50126">
    <property type="entry name" value="S1"/>
    <property type="match status" value="1"/>
</dbReference>
<dbReference type="InterPro" id="IPR012340">
    <property type="entry name" value="NA-bd_OB-fold"/>
</dbReference>
<dbReference type="SUPFAM" id="SSF50249">
    <property type="entry name" value="Nucleic acid-binding proteins"/>
    <property type="match status" value="1"/>
</dbReference>
<feature type="region of interest" description="Disordered" evidence="1">
    <location>
        <begin position="72"/>
        <end position="144"/>
    </location>
</feature>
<evidence type="ECO:0000313" key="4">
    <source>
        <dbReference type="Proteomes" id="UP001440599"/>
    </source>
</evidence>
<gene>
    <name evidence="3" type="ORF">WMO45_10880</name>
</gene>
<evidence type="ECO:0000259" key="2">
    <source>
        <dbReference type="PROSITE" id="PS50126"/>
    </source>
</evidence>
<dbReference type="InterPro" id="IPR003029">
    <property type="entry name" value="S1_domain"/>
</dbReference>
<feature type="compositionally biased region" description="Gly residues" evidence="1">
    <location>
        <begin position="92"/>
        <end position="101"/>
    </location>
</feature>
<dbReference type="PANTHER" id="PTHR10724">
    <property type="entry name" value="30S RIBOSOMAL PROTEIN S1"/>
    <property type="match status" value="1"/>
</dbReference>
<dbReference type="InterPro" id="IPR050437">
    <property type="entry name" value="Ribos_protein_bS1-like"/>
</dbReference>
<evidence type="ECO:0000313" key="3">
    <source>
        <dbReference type="EMBL" id="MEQ2457028.1"/>
    </source>
</evidence>
<dbReference type="Pfam" id="PF00575">
    <property type="entry name" value="S1"/>
    <property type="match status" value="1"/>
</dbReference>
<dbReference type="Proteomes" id="UP001440599">
    <property type="component" value="Unassembled WGS sequence"/>
</dbReference>
<dbReference type="CDD" id="cd05692">
    <property type="entry name" value="S1_RPS1_repeat_hs4"/>
    <property type="match status" value="1"/>
</dbReference>
<accession>A0ABV1EUW5</accession>
<dbReference type="RefSeq" id="WP_349140788.1">
    <property type="nucleotide sequence ID" value="NZ_JBBMFT010000007.1"/>
</dbReference>
<organism evidence="3 4">
    <name type="scientific">Flavonifractor hominis</name>
    <dbReference type="NCBI Taxonomy" id="3133178"/>
    <lineage>
        <taxon>Bacteria</taxon>
        <taxon>Bacillati</taxon>
        <taxon>Bacillota</taxon>
        <taxon>Clostridia</taxon>
        <taxon>Eubacteriales</taxon>
        <taxon>Oscillospiraceae</taxon>
        <taxon>Flavonifractor</taxon>
    </lineage>
</organism>
<feature type="domain" description="S1 motif" evidence="2">
    <location>
        <begin position="6"/>
        <end position="74"/>
    </location>
</feature>
<feature type="compositionally biased region" description="Basic and acidic residues" evidence="1">
    <location>
        <begin position="126"/>
        <end position="136"/>
    </location>
</feature>
<keyword evidence="4" id="KW-1185">Reference proteome</keyword>
<dbReference type="SMART" id="SM00316">
    <property type="entry name" value="S1"/>
    <property type="match status" value="1"/>
</dbReference>
<name>A0ABV1EUW5_9FIRM</name>
<sequence length="144" mass="15557">MEFGVGSILEGKVTGITKFGAFVALPEGKSGLVHISEIAYSYVNDVKDHLKEGQEVKVKVIGIDENGRINLSIKKAMDPPPRPAGQGRPSGRSGGFQGGFRGKPAPAEPTSFEDRLKQFMAASDSKLSELRQSERRSSRRGGRK</sequence>
<protein>
    <submittedName>
        <fullName evidence="3">S1 RNA-binding domain-containing protein</fullName>
    </submittedName>
</protein>
<proteinExistence type="predicted"/>
<reference evidence="3 4" key="1">
    <citation type="submission" date="2024-03" db="EMBL/GenBank/DDBJ databases">
        <title>Human intestinal bacterial collection.</title>
        <authorList>
            <person name="Pauvert C."/>
            <person name="Hitch T.C.A."/>
            <person name="Clavel T."/>
        </authorList>
    </citation>
    <scope>NUCLEOTIDE SEQUENCE [LARGE SCALE GENOMIC DNA]</scope>
    <source>
        <strain evidence="3 4">CLA-AP-H34</strain>
    </source>
</reference>
<dbReference type="Gene3D" id="2.40.50.140">
    <property type="entry name" value="Nucleic acid-binding proteins"/>
    <property type="match status" value="1"/>
</dbReference>
<dbReference type="EMBL" id="JBBMFT010000007">
    <property type="protein sequence ID" value="MEQ2457028.1"/>
    <property type="molecule type" value="Genomic_DNA"/>
</dbReference>
<comment type="caution">
    <text evidence="3">The sequence shown here is derived from an EMBL/GenBank/DDBJ whole genome shotgun (WGS) entry which is preliminary data.</text>
</comment>
<evidence type="ECO:0000256" key="1">
    <source>
        <dbReference type="SAM" id="MobiDB-lite"/>
    </source>
</evidence>